<protein>
    <recommendedName>
        <fullName evidence="1">6-phosphogluconate dehydrogenase NADP-binding domain-containing protein</fullName>
    </recommendedName>
</protein>
<accession>A0A6N8CVA1</accession>
<dbReference type="Gene3D" id="3.40.50.720">
    <property type="entry name" value="NAD(P)-binding Rossmann-like Domain"/>
    <property type="match status" value="1"/>
</dbReference>
<dbReference type="OrthoDB" id="9786703at2"/>
<evidence type="ECO:0000259" key="1">
    <source>
        <dbReference type="Pfam" id="PF03446"/>
    </source>
</evidence>
<dbReference type="EMBL" id="WNHB01000013">
    <property type="protein sequence ID" value="MTT32176.1"/>
    <property type="molecule type" value="Genomic_DNA"/>
</dbReference>
<reference evidence="2 3" key="1">
    <citation type="submission" date="2019-11" db="EMBL/GenBank/DDBJ databases">
        <title>Terrilactibacillus tamarindus sp. nov. BCM23-1 isolated from bark of Tamarindus indica.</title>
        <authorList>
            <person name="Kingkaew E."/>
            <person name="Tanasupawat S."/>
        </authorList>
    </citation>
    <scope>NUCLEOTIDE SEQUENCE [LARGE SCALE GENOMIC DNA]</scope>
    <source>
        <strain evidence="2 3">BCM23-1</strain>
    </source>
</reference>
<dbReference type="AlphaFoldDB" id="A0A6N8CVA1"/>
<dbReference type="InterPro" id="IPR036291">
    <property type="entry name" value="NAD(P)-bd_dom_sf"/>
</dbReference>
<evidence type="ECO:0000313" key="2">
    <source>
        <dbReference type="EMBL" id="MTT32176.1"/>
    </source>
</evidence>
<comment type="caution">
    <text evidence="2">The sequence shown here is derived from an EMBL/GenBank/DDBJ whole genome shotgun (WGS) entry which is preliminary data.</text>
</comment>
<dbReference type="RefSeq" id="WP_155218901.1">
    <property type="nucleotide sequence ID" value="NZ_WNHB01000013.1"/>
</dbReference>
<sequence>MTTGGGIVSIVWDDATVENIVMSEGFSEKLGMGGIHILMSRVSSVTLRRLAALYTEHGNAYVEAPIFGRSEVAIAKKL</sequence>
<dbReference type="SUPFAM" id="SSF51735">
    <property type="entry name" value="NAD(P)-binding Rossmann-fold domains"/>
    <property type="match status" value="1"/>
</dbReference>
<dbReference type="InterPro" id="IPR006115">
    <property type="entry name" value="6PGDH_NADP-bd"/>
</dbReference>
<feature type="domain" description="6-phosphogluconate dehydrogenase NADP-binding" evidence="1">
    <location>
        <begin position="7"/>
        <end position="75"/>
    </location>
</feature>
<proteinExistence type="predicted"/>
<dbReference type="Pfam" id="PF03446">
    <property type="entry name" value="NAD_binding_2"/>
    <property type="match status" value="1"/>
</dbReference>
<dbReference type="GO" id="GO:0050661">
    <property type="term" value="F:NADP binding"/>
    <property type="evidence" value="ECO:0007669"/>
    <property type="project" value="InterPro"/>
</dbReference>
<name>A0A6N8CVA1_9BACI</name>
<gene>
    <name evidence="2" type="ORF">GMB86_09180</name>
</gene>
<organism evidence="2 3">
    <name type="scientific">Terrilactibacillus tamarindi</name>
    <dbReference type="NCBI Taxonomy" id="2599694"/>
    <lineage>
        <taxon>Bacteria</taxon>
        <taxon>Bacillati</taxon>
        <taxon>Bacillota</taxon>
        <taxon>Bacilli</taxon>
        <taxon>Bacillales</taxon>
        <taxon>Bacillaceae</taxon>
        <taxon>Terrilactibacillus</taxon>
    </lineage>
</organism>
<dbReference type="Proteomes" id="UP000440978">
    <property type="component" value="Unassembled WGS sequence"/>
</dbReference>
<keyword evidence="3" id="KW-1185">Reference proteome</keyword>
<evidence type="ECO:0000313" key="3">
    <source>
        <dbReference type="Proteomes" id="UP000440978"/>
    </source>
</evidence>